<proteinExistence type="predicted"/>
<name>A0A8A4TN61_SULCO</name>
<protein>
    <submittedName>
        <fullName evidence="2">Uncharacterized protein</fullName>
    </submittedName>
</protein>
<dbReference type="Proteomes" id="UP000663929">
    <property type="component" value="Chromosome"/>
</dbReference>
<keyword evidence="1" id="KW-0812">Transmembrane</keyword>
<dbReference type="EMBL" id="CP071793">
    <property type="protein sequence ID" value="QTD50542.1"/>
    <property type="molecule type" value="Genomic_DNA"/>
</dbReference>
<keyword evidence="1" id="KW-1133">Transmembrane helix</keyword>
<sequence>MNTLTALCLLTLSFQTPAFREPTITRPPHTQARVGDLNRVERHLRALIEEERDSFNRTWARTDGKQLDLDQKIAQLEARVSQTRTILLLFLGTSVGGILALWLTIRDGIDKRLNQALDDAIQLDLLPLKRQVELSAIDSKIIQDTKILVLGQEDTGALEDRYLGLGFKQVKARRALDTPPKSKSEVVKHYGEPHFDLVVFDRLDEDWIDAYIELSDKKAFAGHSQQRLVLKHPDRVQFANTPISLLSRILELGRYLHLAKQPNR</sequence>
<dbReference type="KEGG" id="scor:J3U87_33580"/>
<keyword evidence="3" id="KW-1185">Reference proteome</keyword>
<evidence type="ECO:0000313" key="2">
    <source>
        <dbReference type="EMBL" id="QTD50542.1"/>
    </source>
</evidence>
<dbReference type="RefSeq" id="WP_237380357.1">
    <property type="nucleotide sequence ID" value="NZ_CP071793.1"/>
</dbReference>
<reference evidence="2" key="1">
    <citation type="submission" date="2021-03" db="EMBL/GenBank/DDBJ databases">
        <title>Acanthopleuribacteraceae sp. M133.</title>
        <authorList>
            <person name="Wang G."/>
        </authorList>
    </citation>
    <scope>NUCLEOTIDE SEQUENCE</scope>
    <source>
        <strain evidence="2">M133</strain>
    </source>
</reference>
<dbReference type="AlphaFoldDB" id="A0A8A4TN61"/>
<organism evidence="2 3">
    <name type="scientific">Sulfidibacter corallicola</name>
    <dbReference type="NCBI Taxonomy" id="2818388"/>
    <lineage>
        <taxon>Bacteria</taxon>
        <taxon>Pseudomonadati</taxon>
        <taxon>Acidobacteriota</taxon>
        <taxon>Holophagae</taxon>
        <taxon>Acanthopleuribacterales</taxon>
        <taxon>Acanthopleuribacteraceae</taxon>
        <taxon>Sulfidibacter</taxon>
    </lineage>
</organism>
<keyword evidence="1" id="KW-0472">Membrane</keyword>
<evidence type="ECO:0000256" key="1">
    <source>
        <dbReference type="SAM" id="Phobius"/>
    </source>
</evidence>
<accession>A0A8A4TN61</accession>
<feature type="transmembrane region" description="Helical" evidence="1">
    <location>
        <begin position="86"/>
        <end position="105"/>
    </location>
</feature>
<evidence type="ECO:0000313" key="3">
    <source>
        <dbReference type="Proteomes" id="UP000663929"/>
    </source>
</evidence>
<gene>
    <name evidence="2" type="ORF">J3U87_33580</name>
</gene>